<dbReference type="GO" id="GO:0016747">
    <property type="term" value="F:acyltransferase activity, transferring groups other than amino-acyl groups"/>
    <property type="evidence" value="ECO:0007669"/>
    <property type="project" value="InterPro"/>
</dbReference>
<organism evidence="2 3">
    <name type="scientific">Corynebacterium frankenforstense DSM 45800</name>
    <dbReference type="NCBI Taxonomy" id="1437875"/>
    <lineage>
        <taxon>Bacteria</taxon>
        <taxon>Bacillati</taxon>
        <taxon>Actinomycetota</taxon>
        <taxon>Actinomycetes</taxon>
        <taxon>Mycobacteriales</taxon>
        <taxon>Corynebacteriaceae</taxon>
        <taxon>Corynebacterium</taxon>
    </lineage>
</organism>
<dbReference type="Proteomes" id="UP000185434">
    <property type="component" value="Chromosome"/>
</dbReference>
<dbReference type="EMBL" id="CP009247">
    <property type="protein sequence ID" value="APT89057.1"/>
    <property type="molecule type" value="Genomic_DNA"/>
</dbReference>
<evidence type="ECO:0000259" key="1">
    <source>
        <dbReference type="PROSITE" id="PS51186"/>
    </source>
</evidence>
<dbReference type="Gene3D" id="3.40.630.30">
    <property type="match status" value="1"/>
</dbReference>
<name>A0A1L7CT98_9CORY</name>
<proteinExistence type="predicted"/>
<gene>
    <name evidence="2" type="ORF">CFRA_07100</name>
</gene>
<dbReference type="InterPro" id="IPR016181">
    <property type="entry name" value="Acyl_CoA_acyltransferase"/>
</dbReference>
<dbReference type="RefSeq" id="WP_075664039.1">
    <property type="nucleotide sequence ID" value="NZ_CP009247.1"/>
</dbReference>
<dbReference type="OrthoDB" id="4408039at2"/>
<protein>
    <recommendedName>
        <fullName evidence="1">N-acetyltransferase domain-containing protein</fullName>
    </recommendedName>
</protein>
<evidence type="ECO:0000313" key="3">
    <source>
        <dbReference type="Proteomes" id="UP000185434"/>
    </source>
</evidence>
<dbReference type="PROSITE" id="PS51186">
    <property type="entry name" value="GNAT"/>
    <property type="match status" value="1"/>
</dbReference>
<reference evidence="2 3" key="1">
    <citation type="submission" date="2014-08" db="EMBL/GenBank/DDBJ databases">
        <title>Complete genome sequence of Corynebacterium frankenforstense ST18(T) (=DSM 45800(T)), isolated from raw cow milk.</title>
        <authorList>
            <person name="Ruckert C."/>
            <person name="Albersmeier A."/>
            <person name="Winkler A."/>
            <person name="Lipski A."/>
            <person name="Kalinowski J."/>
        </authorList>
    </citation>
    <scope>NUCLEOTIDE SEQUENCE [LARGE SCALE GENOMIC DNA]</scope>
    <source>
        <strain evidence="2 3">ST18</strain>
    </source>
</reference>
<accession>A0A1L7CT98</accession>
<dbReference type="AlphaFoldDB" id="A0A1L7CT98"/>
<dbReference type="STRING" id="1437875.CFRA_07100"/>
<dbReference type="KEGG" id="cfk:CFRA_07100"/>
<dbReference type="Pfam" id="PF00583">
    <property type="entry name" value="Acetyltransf_1"/>
    <property type="match status" value="1"/>
</dbReference>
<evidence type="ECO:0000313" key="2">
    <source>
        <dbReference type="EMBL" id="APT89057.1"/>
    </source>
</evidence>
<feature type="domain" description="N-acetyltransferase" evidence="1">
    <location>
        <begin position="205"/>
        <end position="338"/>
    </location>
</feature>
<keyword evidence="3" id="KW-1185">Reference proteome</keyword>
<sequence>MRAVQVPPGAEDAVRTFCFTANLLAQEATGTPAAAVAVEDVHTQLVGGDPLAPRSVLLALVDQPGPAAVGEFGLPLMADPDAEAAGFAHVILPAEDARRLAAVEIVPDVGLCPPAPTPLDDVPQLAEAVQCLVDAAAGVARAAGRDTLQAFTRDPRFGGLFEACGFAHALTEVQAVADFGGAPDPGVVVVEDLAVPEELVEGVCALFAVDDADSAHGALAVAPEPWDRARLERTRARLAAEGTHGVMTVLVENGRPVALAEAYRTAGQRADVAEHGTTVVARGRRQSGLGTRVTRALLALGEGGFFLTYSPDDPAAAGLARRLGARELARLGSFELRL</sequence>
<dbReference type="InterPro" id="IPR000182">
    <property type="entry name" value="GNAT_dom"/>
</dbReference>
<dbReference type="SUPFAM" id="SSF55729">
    <property type="entry name" value="Acyl-CoA N-acyltransferases (Nat)"/>
    <property type="match status" value="1"/>
</dbReference>